<dbReference type="Proteomes" id="UP001597296">
    <property type="component" value="Unassembled WGS sequence"/>
</dbReference>
<dbReference type="Gene3D" id="3.40.630.40">
    <property type="entry name" value="Zn-dependent exopeptidases"/>
    <property type="match status" value="1"/>
</dbReference>
<accession>A0ABW5C4H4</accession>
<protein>
    <submittedName>
        <fullName evidence="1">N-formylglutamate amidohydrolase</fullName>
    </submittedName>
</protein>
<dbReference type="EMBL" id="JBHUIY010000001">
    <property type="protein sequence ID" value="MFD2232249.1"/>
    <property type="molecule type" value="Genomic_DNA"/>
</dbReference>
<evidence type="ECO:0000313" key="1">
    <source>
        <dbReference type="EMBL" id="MFD2232249.1"/>
    </source>
</evidence>
<gene>
    <name evidence="1" type="ORF">ACFSNB_00370</name>
</gene>
<proteinExistence type="predicted"/>
<organism evidence="1 2">
    <name type="scientific">Phaeospirillum tilakii</name>
    <dbReference type="NCBI Taxonomy" id="741673"/>
    <lineage>
        <taxon>Bacteria</taxon>
        <taxon>Pseudomonadati</taxon>
        <taxon>Pseudomonadota</taxon>
        <taxon>Alphaproteobacteria</taxon>
        <taxon>Rhodospirillales</taxon>
        <taxon>Rhodospirillaceae</taxon>
        <taxon>Phaeospirillum</taxon>
    </lineage>
</organism>
<dbReference type="PIRSF" id="PIRSF029730">
    <property type="entry name" value="UCP029730"/>
    <property type="match status" value="1"/>
</dbReference>
<keyword evidence="2" id="KW-1185">Reference proteome</keyword>
<evidence type="ECO:0000313" key="2">
    <source>
        <dbReference type="Proteomes" id="UP001597296"/>
    </source>
</evidence>
<dbReference type="RefSeq" id="WP_377313405.1">
    <property type="nucleotide sequence ID" value="NZ_JBHUIY010000001.1"/>
</dbReference>
<dbReference type="InterPro" id="IPR011227">
    <property type="entry name" value="UCP029730"/>
</dbReference>
<name>A0ABW5C4H4_9PROT</name>
<dbReference type="SUPFAM" id="SSF53187">
    <property type="entry name" value="Zn-dependent exopeptidases"/>
    <property type="match status" value="1"/>
</dbReference>
<reference evidence="2" key="1">
    <citation type="journal article" date="2019" name="Int. J. Syst. Evol. Microbiol.">
        <title>The Global Catalogue of Microorganisms (GCM) 10K type strain sequencing project: providing services to taxonomists for standard genome sequencing and annotation.</title>
        <authorList>
            <consortium name="The Broad Institute Genomics Platform"/>
            <consortium name="The Broad Institute Genome Sequencing Center for Infectious Disease"/>
            <person name="Wu L."/>
            <person name="Ma J."/>
        </authorList>
    </citation>
    <scope>NUCLEOTIDE SEQUENCE [LARGE SCALE GENOMIC DNA]</scope>
    <source>
        <strain evidence="2">KCTC 15012</strain>
    </source>
</reference>
<comment type="caution">
    <text evidence="1">The sequence shown here is derived from an EMBL/GenBank/DDBJ whole genome shotgun (WGS) entry which is preliminary data.</text>
</comment>
<dbReference type="InterPro" id="IPR007709">
    <property type="entry name" value="N-FG_amidohydro"/>
</dbReference>
<dbReference type="Pfam" id="PF05013">
    <property type="entry name" value="FGase"/>
    <property type="match status" value="1"/>
</dbReference>
<sequence length="257" mass="26327">MRDSEEIAPPAPFALVPGRAAVVVICDHASAAIPPDLGDLGLPAAARDSHIAWDPGAAAVTRDLARRLGAWAVLGGVSRLVIDCNRPPGGAGSVPAESDGVAVPGNRGLTAAAIEARIERWFRPYHDAVAAALAAAGPAPALVAVHSFTPCLASRPDPRPWQVGVLWNRDDRLAAPLLAALRARPGLVVGDNEPYSGRDTNHTLDRHAGAAGLPHVSIEIRQDLLAAADAPARWAALLAECLAPLLGAAGGAARAAE</sequence>